<dbReference type="EMBL" id="BJCC01000040">
    <property type="protein sequence ID" value="GCF95825.1"/>
    <property type="molecule type" value="Genomic_DNA"/>
</dbReference>
<feature type="chain" id="PRO_5039521245" evidence="7">
    <location>
        <begin position="27"/>
        <end position="427"/>
    </location>
</feature>
<gene>
    <name evidence="9" type="primary">fms17_2</name>
    <name evidence="9" type="ORF">NRIC_37160</name>
</gene>
<name>A0A4P5PC71_9ENTE</name>
<dbReference type="Pfam" id="PF16555">
    <property type="entry name" value="GramPos_pilinD1"/>
    <property type="match status" value="1"/>
</dbReference>
<keyword evidence="6" id="KW-0812">Transmembrane</keyword>
<dbReference type="Pfam" id="PF17802">
    <property type="entry name" value="SpaA"/>
    <property type="match status" value="1"/>
</dbReference>
<evidence type="ECO:0000256" key="3">
    <source>
        <dbReference type="ARBA" id="ARBA00022729"/>
    </source>
</evidence>
<feature type="compositionally biased region" description="Basic and acidic residues" evidence="5">
    <location>
        <begin position="354"/>
        <end position="368"/>
    </location>
</feature>
<comment type="caution">
    <text evidence="9">The sequence shown here is derived from an EMBL/GenBank/DDBJ whole genome shotgun (WGS) entry which is preliminary data.</text>
</comment>
<dbReference type="InterPro" id="IPR041033">
    <property type="entry name" value="SpaA_PFL_dom_1"/>
</dbReference>
<keyword evidence="6" id="KW-1133">Transmembrane helix</keyword>
<evidence type="ECO:0000256" key="1">
    <source>
        <dbReference type="ARBA" id="ARBA00022512"/>
    </source>
</evidence>
<keyword evidence="3 7" id="KW-0732">Signal</keyword>
<reference evidence="10" key="1">
    <citation type="submission" date="2019-02" db="EMBL/GenBank/DDBJ databases">
        <title>Draft genome sequence of Enterococcus sp. Gos25-1.</title>
        <authorList>
            <person name="Tanaka N."/>
            <person name="Shiwa Y."/>
            <person name="Fujita N."/>
        </authorList>
    </citation>
    <scope>NUCLEOTIDE SEQUENCE [LARGE SCALE GENOMIC DNA]</scope>
    <source>
        <strain evidence="10">Gos25-1</strain>
    </source>
</reference>
<accession>A0A4P5PC71</accession>
<dbReference type="Pfam" id="PF00746">
    <property type="entry name" value="Gram_pos_anchor"/>
    <property type="match status" value="1"/>
</dbReference>
<feature type="region of interest" description="Disordered" evidence="5">
    <location>
        <begin position="354"/>
        <end position="388"/>
    </location>
</feature>
<evidence type="ECO:0000256" key="6">
    <source>
        <dbReference type="SAM" id="Phobius"/>
    </source>
</evidence>
<keyword evidence="4" id="KW-0572">Peptidoglycan-anchor</keyword>
<evidence type="ECO:0000256" key="2">
    <source>
        <dbReference type="ARBA" id="ARBA00022525"/>
    </source>
</evidence>
<evidence type="ECO:0000313" key="9">
    <source>
        <dbReference type="EMBL" id="GCF95825.1"/>
    </source>
</evidence>
<feature type="signal peptide" evidence="7">
    <location>
        <begin position="1"/>
        <end position="26"/>
    </location>
</feature>
<dbReference type="NCBIfam" id="TIGR01167">
    <property type="entry name" value="LPXTG_anchor"/>
    <property type="match status" value="1"/>
</dbReference>
<feature type="domain" description="Gram-positive cocci surface proteins LPxTG" evidence="8">
    <location>
        <begin position="393"/>
        <end position="427"/>
    </location>
</feature>
<keyword evidence="10" id="KW-1185">Reference proteome</keyword>
<dbReference type="Gene3D" id="2.60.40.10">
    <property type="entry name" value="Immunoglobulins"/>
    <property type="match status" value="2"/>
</dbReference>
<dbReference type="InterPro" id="IPR032364">
    <property type="entry name" value="GramPos_pilinD1_N"/>
</dbReference>
<keyword evidence="6" id="KW-0472">Membrane</keyword>
<protein>
    <submittedName>
        <fullName evidence="9">Peptidase</fullName>
    </submittedName>
</protein>
<dbReference type="AlphaFoldDB" id="A0A4P5PC71"/>
<proteinExistence type="predicted"/>
<feature type="transmembrane region" description="Helical" evidence="6">
    <location>
        <begin position="400"/>
        <end position="418"/>
    </location>
</feature>
<dbReference type="Proteomes" id="UP000290567">
    <property type="component" value="Unassembled WGS sequence"/>
</dbReference>
<keyword evidence="1" id="KW-0134">Cell wall</keyword>
<dbReference type="InterPro" id="IPR019931">
    <property type="entry name" value="LPXTG_anchor"/>
</dbReference>
<evidence type="ECO:0000313" key="10">
    <source>
        <dbReference type="Proteomes" id="UP000290567"/>
    </source>
</evidence>
<dbReference type="RefSeq" id="WP_146624196.1">
    <property type="nucleotide sequence ID" value="NZ_BJCC01000040.1"/>
</dbReference>
<organism evidence="9 10">
    <name type="scientific">Enterococcus florum</name>
    <dbReference type="NCBI Taxonomy" id="2480627"/>
    <lineage>
        <taxon>Bacteria</taxon>
        <taxon>Bacillati</taxon>
        <taxon>Bacillota</taxon>
        <taxon>Bacilli</taxon>
        <taxon>Lactobacillales</taxon>
        <taxon>Enterococcaceae</taxon>
        <taxon>Enterococcus</taxon>
    </lineage>
</organism>
<evidence type="ECO:0000256" key="5">
    <source>
        <dbReference type="SAM" id="MobiDB-lite"/>
    </source>
</evidence>
<dbReference type="OrthoDB" id="2326665at2"/>
<dbReference type="InterPro" id="IPR013783">
    <property type="entry name" value="Ig-like_fold"/>
</dbReference>
<evidence type="ECO:0000259" key="8">
    <source>
        <dbReference type="PROSITE" id="PS50847"/>
    </source>
</evidence>
<sequence length="427" mass="46897">MLKRLSKGVLLICLLLPMLCAFISHASAEEGPTGENVEIVLHKRVLRDADLSEFTPHQNDGHEANSESDILAKTTALDGAIFDVYDITQLYQESLQTENALLDQLNELSCQFVIDYLQKHGDQPILQGLKTNSEAEDGGILRFNVPKYNRTLNTSAAYLIVETGVDPSAGVAVDLNQARPLAVVLPILDPTTGQEMDTIHLYPKNISRLCSPYFFKIGKKQDGSEVPLAGVSFVLYRKDEAGNRQYLDARATTNLSERWKGTSDPKTDTTLSRFISNETGLVELSGVYLSAGTYYLEEIQSVEGYTMSEKEIPVVIPEVSTDVEGNPTTVTINGQLMADRGADGAVTTEAVEKKEPRVYNQEEKKPDPKPSLPNTEGKGTPSTTPETLASKVLPKTGEQLSLWLTILGVLLVGTVVLYRKQRAHENE</sequence>
<keyword evidence="2" id="KW-0964">Secreted</keyword>
<dbReference type="PROSITE" id="PS50847">
    <property type="entry name" value="GRAM_POS_ANCHORING"/>
    <property type="match status" value="1"/>
</dbReference>
<evidence type="ECO:0000256" key="4">
    <source>
        <dbReference type="ARBA" id="ARBA00023088"/>
    </source>
</evidence>
<evidence type="ECO:0000256" key="7">
    <source>
        <dbReference type="SAM" id="SignalP"/>
    </source>
</evidence>